<dbReference type="Proteomes" id="UP000069906">
    <property type="component" value="Chromosome"/>
</dbReference>
<gene>
    <name evidence="3" type="ORF">HLASA_1664</name>
    <name evidence="2" type="ORF">HLASF_1677</name>
</gene>
<feature type="transmembrane region" description="Helical" evidence="1">
    <location>
        <begin position="44"/>
        <end position="68"/>
    </location>
</feature>
<keyword evidence="1" id="KW-0472">Membrane</keyword>
<keyword evidence="1" id="KW-1133">Transmembrane helix</keyword>
<evidence type="ECO:0000313" key="4">
    <source>
        <dbReference type="Proteomes" id="UP000060390"/>
    </source>
</evidence>
<sequence>MPVDWEDWTGIVVLVLLLGALFLSLAGVETVAGFEVLAAGRSAVGYLAAGNFSVGILSTGIFSVGVFAAGIFSIGIFAIGIFSIGIFSFGIYAAGIYAVKRHMTTAE</sequence>
<evidence type="ECO:0000313" key="5">
    <source>
        <dbReference type="Proteomes" id="UP000069906"/>
    </source>
</evidence>
<feature type="transmembrane region" description="Helical" evidence="1">
    <location>
        <begin position="74"/>
        <end position="99"/>
    </location>
</feature>
<reference evidence="4" key="2">
    <citation type="submission" date="2015-05" db="EMBL/GenBank/DDBJ databases">
        <title>Complete genome sequence of Halanaeroarchaeum sulfurireducens type strain M27-SA2, a sulfate-reducer haloarchaeon from marine anoxic lake Medee.</title>
        <authorList>
            <person name="Messina E."/>
            <person name="Kublanov I.V."/>
            <person name="Toshchakov S."/>
            <person name="Arcadi E."/>
            <person name="La Spada G."/>
            <person name="La Cono V."/>
            <person name="Yakimov M.M."/>
        </authorList>
    </citation>
    <scope>NUCLEOTIDE SEQUENCE [LARGE SCALE GENOMIC DNA]</scope>
    <source>
        <strain evidence="4">M27-SA2</strain>
    </source>
</reference>
<evidence type="ECO:0000313" key="3">
    <source>
        <dbReference type="EMBL" id="ALG82547.1"/>
    </source>
</evidence>
<evidence type="ECO:0000256" key="1">
    <source>
        <dbReference type="SAM" id="Phobius"/>
    </source>
</evidence>
<dbReference type="KEGG" id="hsf:HLASA_1664"/>
<organism evidence="2 5">
    <name type="scientific">Halanaeroarchaeum sulfurireducens</name>
    <dbReference type="NCBI Taxonomy" id="1604004"/>
    <lineage>
        <taxon>Archaea</taxon>
        <taxon>Methanobacteriati</taxon>
        <taxon>Methanobacteriota</taxon>
        <taxon>Stenosarchaea group</taxon>
        <taxon>Halobacteria</taxon>
        <taxon>Halobacteriales</taxon>
        <taxon>Halobacteriaceae</taxon>
        <taxon>Halanaeroarchaeum</taxon>
    </lineage>
</organism>
<reference evidence="2 5" key="1">
    <citation type="journal article" date="2015" name="ISME J.">
        <title>Elemental sulfur and acetate can support life of a novel strictly anaerobic haloarchaeon.</title>
        <authorList>
            <person name="Sorokin D.Y."/>
            <person name="Kublanov I.V."/>
            <person name="Gavrilov S.N."/>
            <person name="Rojo D."/>
            <person name="Roman P."/>
            <person name="Golyshin P.N."/>
            <person name="Slepak V.Z."/>
            <person name="Smedile F."/>
            <person name="Ferrer M."/>
            <person name="Messina E."/>
            <person name="La Cono V."/>
            <person name="Yakimov M.M."/>
        </authorList>
    </citation>
    <scope>NUCLEOTIDE SEQUENCE [LARGE SCALE GENOMIC DNA]</scope>
    <source>
        <strain evidence="2 5">HSR2</strain>
    </source>
</reference>
<proteinExistence type="predicted"/>
<keyword evidence="1" id="KW-0812">Transmembrane</keyword>
<dbReference type="KEGG" id="hsu:HLASF_1677"/>
<evidence type="ECO:0000313" key="2">
    <source>
        <dbReference type="EMBL" id="AKH98153.1"/>
    </source>
</evidence>
<dbReference type="GeneID" id="26011000"/>
<dbReference type="EMBL" id="CP011564">
    <property type="protein sequence ID" value="ALG82547.1"/>
    <property type="molecule type" value="Genomic_DNA"/>
</dbReference>
<dbReference type="AlphaFoldDB" id="A0A0F7PFU8"/>
<dbReference type="Proteomes" id="UP000060390">
    <property type="component" value="Chromosome"/>
</dbReference>
<protein>
    <submittedName>
        <fullName evidence="2">Uncharacterized protein</fullName>
    </submittedName>
</protein>
<dbReference type="HOGENOM" id="CLU_2152682_0_0_2"/>
<accession>A0A0F7PFU8</accession>
<dbReference type="OrthoDB" id="342934at2157"/>
<reference evidence="3 4" key="3">
    <citation type="journal article" date="2016" name="Stand. Genomic Sci.">
        <title>Complete genome sequence of 'Halanaeroarchaeum sulfurireducens' M27-SA2, a sulfur-reducing and acetate-oxidizing haloarchaeon from the deep-sea hypersaline anoxic lake Medee.</title>
        <authorList>
            <person name="Messina E."/>
            <person name="Sorokin D.Y."/>
            <person name="Kublanov I.V."/>
            <person name="Toshchakov S."/>
            <person name="Lopatina A."/>
            <person name="Arcadi E."/>
            <person name="Smedile F."/>
            <person name="La Spada G."/>
            <person name="La Cono V."/>
            <person name="Yakimov M.M."/>
        </authorList>
    </citation>
    <scope>NUCLEOTIDE SEQUENCE [LARGE SCALE GENOMIC DNA]</scope>
    <source>
        <strain evidence="3 4">M27-SA2</strain>
    </source>
</reference>
<keyword evidence="5" id="KW-1185">Reference proteome</keyword>
<dbReference type="RefSeq" id="WP_050048837.1">
    <property type="nucleotide sequence ID" value="NZ_CP008874.1"/>
</dbReference>
<name>A0A0F7PFU8_9EURY</name>
<dbReference type="EMBL" id="CP008874">
    <property type="protein sequence ID" value="AKH98153.1"/>
    <property type="molecule type" value="Genomic_DNA"/>
</dbReference>
<feature type="transmembrane region" description="Helical" evidence="1">
    <location>
        <begin position="12"/>
        <end position="32"/>
    </location>
</feature>